<gene>
    <name evidence="1" type="ORF">QYT958_LOCUS33175</name>
</gene>
<sequence>MSKLNTFVFSIHSNLCLDDLDYLPSNVGIRRTFKGLEDYQIISYIDYFPNDNIDNQPSQNHKQSQQSNVNNSSFSVIEYPHFTILGFATIHDDYIEQLRFHTKPCLSNYITLHFNYHHLQSTDKWDVPKQFHTLLPLKLM</sequence>
<evidence type="ECO:0000313" key="1">
    <source>
        <dbReference type="EMBL" id="CAF4946894.1"/>
    </source>
</evidence>
<protein>
    <submittedName>
        <fullName evidence="1">Uncharacterized protein</fullName>
    </submittedName>
</protein>
<accession>A0A821Y152</accession>
<organism evidence="1 2">
    <name type="scientific">Rotaria socialis</name>
    <dbReference type="NCBI Taxonomy" id="392032"/>
    <lineage>
        <taxon>Eukaryota</taxon>
        <taxon>Metazoa</taxon>
        <taxon>Spiralia</taxon>
        <taxon>Gnathifera</taxon>
        <taxon>Rotifera</taxon>
        <taxon>Eurotatoria</taxon>
        <taxon>Bdelloidea</taxon>
        <taxon>Philodinida</taxon>
        <taxon>Philodinidae</taxon>
        <taxon>Rotaria</taxon>
    </lineage>
</organism>
<reference evidence="1" key="1">
    <citation type="submission" date="2021-02" db="EMBL/GenBank/DDBJ databases">
        <authorList>
            <person name="Nowell W R."/>
        </authorList>
    </citation>
    <scope>NUCLEOTIDE SEQUENCE</scope>
</reference>
<dbReference type="EMBL" id="CAJOBR010022396">
    <property type="protein sequence ID" value="CAF4946894.1"/>
    <property type="molecule type" value="Genomic_DNA"/>
</dbReference>
<proteinExistence type="predicted"/>
<dbReference type="AlphaFoldDB" id="A0A821Y152"/>
<evidence type="ECO:0000313" key="2">
    <source>
        <dbReference type="Proteomes" id="UP000663848"/>
    </source>
</evidence>
<comment type="caution">
    <text evidence="1">The sequence shown here is derived from an EMBL/GenBank/DDBJ whole genome shotgun (WGS) entry which is preliminary data.</text>
</comment>
<dbReference type="Proteomes" id="UP000663848">
    <property type="component" value="Unassembled WGS sequence"/>
</dbReference>
<name>A0A821Y152_9BILA</name>